<gene>
    <name evidence="2" type="ORF">HNP84_007191</name>
</gene>
<feature type="transmembrane region" description="Helical" evidence="1">
    <location>
        <begin position="112"/>
        <end position="139"/>
    </location>
</feature>
<organism evidence="2 3">
    <name type="scientific">Thermocatellispora tengchongensis</name>
    <dbReference type="NCBI Taxonomy" id="1073253"/>
    <lineage>
        <taxon>Bacteria</taxon>
        <taxon>Bacillati</taxon>
        <taxon>Actinomycetota</taxon>
        <taxon>Actinomycetes</taxon>
        <taxon>Streptosporangiales</taxon>
        <taxon>Streptosporangiaceae</taxon>
        <taxon>Thermocatellispora</taxon>
    </lineage>
</organism>
<dbReference type="PANTHER" id="PTHR37305">
    <property type="entry name" value="INTEGRAL MEMBRANE PROTEIN-RELATED"/>
    <property type="match status" value="1"/>
</dbReference>
<reference evidence="2 3" key="1">
    <citation type="submission" date="2020-08" db="EMBL/GenBank/DDBJ databases">
        <title>Genomic Encyclopedia of Type Strains, Phase IV (KMG-IV): sequencing the most valuable type-strain genomes for metagenomic binning, comparative biology and taxonomic classification.</title>
        <authorList>
            <person name="Goeker M."/>
        </authorList>
    </citation>
    <scope>NUCLEOTIDE SEQUENCE [LARGE SCALE GENOMIC DNA]</scope>
    <source>
        <strain evidence="2 3">DSM 45615</strain>
    </source>
</reference>
<accession>A0A840PEN4</accession>
<protein>
    <submittedName>
        <fullName evidence="2">ABC-2 type transport system permease protein</fullName>
    </submittedName>
</protein>
<dbReference type="Pfam" id="PF12730">
    <property type="entry name" value="ABC2_membrane_4"/>
    <property type="match status" value="1"/>
</dbReference>
<sequence>MREALLAELLKVRRSLMPWLTAGTFTFVAAVCAIFMFILADPARARALGLLGDKAQLSGAAADWPGYLALLAQATGVGGLIIFGTVVTWLFGREFSDRTAKDLLALPTSRGAVVAAKFAVAAGWAVLLALWTAVLGLLAGIPLDLPGASSAVVAGGVARIVVTALLTLVLTTPFALAASAGRGYLPAVGAMFAAMFSAQVIAALGYGAFFPYSVPGLYAGIAGPGHDPPGPLGHLLVLAVGVAGVAATTIWWKRADHDR</sequence>
<comment type="caution">
    <text evidence="2">The sequence shown here is derived from an EMBL/GenBank/DDBJ whole genome shotgun (WGS) entry which is preliminary data.</text>
</comment>
<feature type="transmembrane region" description="Helical" evidence="1">
    <location>
        <begin position="188"/>
        <end position="212"/>
    </location>
</feature>
<feature type="transmembrane region" description="Helical" evidence="1">
    <location>
        <begin position="67"/>
        <end position="91"/>
    </location>
</feature>
<proteinExistence type="predicted"/>
<dbReference type="EMBL" id="JACHGN010000017">
    <property type="protein sequence ID" value="MBB5137439.1"/>
    <property type="molecule type" value="Genomic_DNA"/>
</dbReference>
<dbReference type="PANTHER" id="PTHR37305:SF1">
    <property type="entry name" value="MEMBRANE PROTEIN"/>
    <property type="match status" value="1"/>
</dbReference>
<keyword evidence="1" id="KW-0812">Transmembrane</keyword>
<evidence type="ECO:0000313" key="2">
    <source>
        <dbReference type="EMBL" id="MBB5137439.1"/>
    </source>
</evidence>
<keyword evidence="1" id="KW-0472">Membrane</keyword>
<feature type="transmembrane region" description="Helical" evidence="1">
    <location>
        <begin position="20"/>
        <end position="40"/>
    </location>
</feature>
<evidence type="ECO:0000313" key="3">
    <source>
        <dbReference type="Proteomes" id="UP000578449"/>
    </source>
</evidence>
<dbReference type="Proteomes" id="UP000578449">
    <property type="component" value="Unassembled WGS sequence"/>
</dbReference>
<keyword evidence="1" id="KW-1133">Transmembrane helix</keyword>
<keyword evidence="3" id="KW-1185">Reference proteome</keyword>
<feature type="transmembrane region" description="Helical" evidence="1">
    <location>
        <begin position="151"/>
        <end position="176"/>
    </location>
</feature>
<dbReference type="AlphaFoldDB" id="A0A840PEN4"/>
<dbReference type="RefSeq" id="WP_185054336.1">
    <property type="nucleotide sequence ID" value="NZ_BAABIX010000012.1"/>
</dbReference>
<name>A0A840PEN4_9ACTN</name>
<evidence type="ECO:0000256" key="1">
    <source>
        <dbReference type="SAM" id="Phobius"/>
    </source>
</evidence>
<feature type="transmembrane region" description="Helical" evidence="1">
    <location>
        <begin position="232"/>
        <end position="252"/>
    </location>
</feature>